<dbReference type="InterPro" id="IPR053020">
    <property type="entry name" value="Smr_domain_protein"/>
</dbReference>
<dbReference type="InterPro" id="IPR002625">
    <property type="entry name" value="Smr_dom"/>
</dbReference>
<organism evidence="2 3">
    <name type="scientific">Pichia membranifaciens NRRL Y-2026</name>
    <dbReference type="NCBI Taxonomy" id="763406"/>
    <lineage>
        <taxon>Eukaryota</taxon>
        <taxon>Fungi</taxon>
        <taxon>Dikarya</taxon>
        <taxon>Ascomycota</taxon>
        <taxon>Saccharomycotina</taxon>
        <taxon>Pichiomycetes</taxon>
        <taxon>Pichiales</taxon>
        <taxon>Pichiaceae</taxon>
        <taxon>Pichia</taxon>
    </lineage>
</organism>
<dbReference type="GO" id="GO:0070481">
    <property type="term" value="P:nuclear-transcribed mRNA catabolic process, non-stop decay"/>
    <property type="evidence" value="ECO:0007669"/>
    <property type="project" value="EnsemblFungi"/>
</dbReference>
<dbReference type="Proteomes" id="UP000094455">
    <property type="component" value="Unassembled WGS sequence"/>
</dbReference>
<dbReference type="Pfam" id="PF08590">
    <property type="entry name" value="DUF1771"/>
    <property type="match status" value="1"/>
</dbReference>
<dbReference type="RefSeq" id="XP_019018717.1">
    <property type="nucleotide sequence ID" value="XM_019162275.1"/>
</dbReference>
<dbReference type="InterPro" id="IPR013899">
    <property type="entry name" value="DUF1771"/>
</dbReference>
<feature type="domain" description="Smr" evidence="1">
    <location>
        <begin position="87"/>
        <end position="143"/>
    </location>
</feature>
<dbReference type="Gene3D" id="3.30.1370.110">
    <property type="match status" value="1"/>
</dbReference>
<dbReference type="GeneID" id="30178962"/>
<sequence>TDNNEKDYNHATDKEYAKYREYAQQAYSKRAELAHRSQEAYKAGDKKQAGELSAEAKQQLAIAEQNNAKAAEYVFIENNRDSDDNDIDLHGLYVKEAEYILKQRIISGIRKNQPTLDCIVGKGLHSRNGVAKLKPAVEQLCQDANLKTWIDKKNSGVLHIDIRNARIPQDWYNVN</sequence>
<dbReference type="Pfam" id="PF01713">
    <property type="entry name" value="Smr"/>
    <property type="match status" value="1"/>
</dbReference>
<protein>
    <recommendedName>
        <fullName evidence="1">Smr domain-containing protein</fullName>
    </recommendedName>
</protein>
<feature type="non-terminal residue" evidence="2">
    <location>
        <position position="1"/>
    </location>
</feature>
<keyword evidence="3" id="KW-1185">Reference proteome</keyword>
<accession>A0A1E3NNC5</accession>
<evidence type="ECO:0000313" key="3">
    <source>
        <dbReference type="Proteomes" id="UP000094455"/>
    </source>
</evidence>
<dbReference type="OrthoDB" id="3231855at2759"/>
<evidence type="ECO:0000313" key="2">
    <source>
        <dbReference type="EMBL" id="ODQ47604.1"/>
    </source>
</evidence>
<dbReference type="EMBL" id="KV454002">
    <property type="protein sequence ID" value="ODQ47604.1"/>
    <property type="molecule type" value="Genomic_DNA"/>
</dbReference>
<dbReference type="SUPFAM" id="SSF160443">
    <property type="entry name" value="SMR domain-like"/>
    <property type="match status" value="1"/>
</dbReference>
<gene>
    <name evidence="2" type="ORF">PICMEDRAFT_22763</name>
</gene>
<proteinExistence type="predicted"/>
<dbReference type="SMART" id="SM00463">
    <property type="entry name" value="SMR"/>
    <property type="match status" value="1"/>
</dbReference>
<dbReference type="PANTHER" id="PTHR47417:SF1">
    <property type="entry name" value="SMR DOMAIN-CONTAINING PROTEIN YPL199C"/>
    <property type="match status" value="1"/>
</dbReference>
<reference evidence="2 3" key="1">
    <citation type="journal article" date="2016" name="Proc. Natl. Acad. Sci. U.S.A.">
        <title>Comparative genomics of biotechnologically important yeasts.</title>
        <authorList>
            <person name="Riley R."/>
            <person name="Haridas S."/>
            <person name="Wolfe K.H."/>
            <person name="Lopes M.R."/>
            <person name="Hittinger C.T."/>
            <person name="Goeker M."/>
            <person name="Salamov A.A."/>
            <person name="Wisecaver J.H."/>
            <person name="Long T.M."/>
            <person name="Calvey C.H."/>
            <person name="Aerts A.L."/>
            <person name="Barry K.W."/>
            <person name="Choi C."/>
            <person name="Clum A."/>
            <person name="Coughlan A.Y."/>
            <person name="Deshpande S."/>
            <person name="Douglass A.P."/>
            <person name="Hanson S.J."/>
            <person name="Klenk H.-P."/>
            <person name="LaButti K.M."/>
            <person name="Lapidus A."/>
            <person name="Lindquist E.A."/>
            <person name="Lipzen A.M."/>
            <person name="Meier-Kolthoff J.P."/>
            <person name="Ohm R.A."/>
            <person name="Otillar R.P."/>
            <person name="Pangilinan J.L."/>
            <person name="Peng Y."/>
            <person name="Rokas A."/>
            <person name="Rosa C.A."/>
            <person name="Scheuner C."/>
            <person name="Sibirny A.A."/>
            <person name="Slot J.C."/>
            <person name="Stielow J.B."/>
            <person name="Sun H."/>
            <person name="Kurtzman C.P."/>
            <person name="Blackwell M."/>
            <person name="Grigoriev I.V."/>
            <person name="Jeffries T.W."/>
        </authorList>
    </citation>
    <scope>NUCLEOTIDE SEQUENCE [LARGE SCALE GENOMIC DNA]</scope>
    <source>
        <strain evidence="2 3">NRRL Y-2026</strain>
    </source>
</reference>
<feature type="non-terminal residue" evidence="2">
    <location>
        <position position="175"/>
    </location>
</feature>
<dbReference type="PROSITE" id="PS50828">
    <property type="entry name" value="SMR"/>
    <property type="match status" value="1"/>
</dbReference>
<dbReference type="SMART" id="SM01162">
    <property type="entry name" value="DUF1771"/>
    <property type="match status" value="1"/>
</dbReference>
<name>A0A1E3NNC5_9ASCO</name>
<dbReference type="STRING" id="763406.A0A1E3NNC5"/>
<evidence type="ECO:0000259" key="1">
    <source>
        <dbReference type="PROSITE" id="PS50828"/>
    </source>
</evidence>
<dbReference type="InterPro" id="IPR036063">
    <property type="entry name" value="Smr_dom_sf"/>
</dbReference>
<dbReference type="AlphaFoldDB" id="A0A1E3NNC5"/>
<dbReference type="PANTHER" id="PTHR47417">
    <property type="entry name" value="SMR DOMAIN-CONTAINING PROTEIN YPL199C"/>
    <property type="match status" value="1"/>
</dbReference>